<feature type="chain" id="PRO_5021192725" evidence="1">
    <location>
        <begin position="23"/>
        <end position="306"/>
    </location>
</feature>
<dbReference type="SUPFAM" id="SSF110849">
    <property type="entry name" value="ParB/Sulfiredoxin"/>
    <property type="match status" value="1"/>
</dbReference>
<organism evidence="2 3">
    <name type="scientific">Vibrio inusitatus NBRC 102082</name>
    <dbReference type="NCBI Taxonomy" id="1219070"/>
    <lineage>
        <taxon>Bacteria</taxon>
        <taxon>Pseudomonadati</taxon>
        <taxon>Pseudomonadota</taxon>
        <taxon>Gammaproteobacteria</taxon>
        <taxon>Vibrionales</taxon>
        <taxon>Vibrionaceae</taxon>
        <taxon>Vibrio</taxon>
    </lineage>
</organism>
<dbReference type="OrthoDB" id="323572at2"/>
<dbReference type="CDD" id="cd16390">
    <property type="entry name" value="ParB_N_Srx_like"/>
    <property type="match status" value="1"/>
</dbReference>
<keyword evidence="3" id="KW-1185">Reference proteome</keyword>
<dbReference type="AlphaFoldDB" id="A0A4Y3HSF8"/>
<dbReference type="RefSeq" id="WP_141344357.1">
    <property type="nucleotide sequence ID" value="NZ_BJLF01000003.1"/>
</dbReference>
<dbReference type="Pfam" id="PF08857">
    <property type="entry name" value="ParBc_2"/>
    <property type="match status" value="1"/>
</dbReference>
<dbReference type="Proteomes" id="UP000318717">
    <property type="component" value="Unassembled WGS sequence"/>
</dbReference>
<dbReference type="InterPro" id="IPR014956">
    <property type="entry name" value="ParBc_2"/>
</dbReference>
<accession>A0A4Y3HSF8</accession>
<protein>
    <submittedName>
        <fullName evidence="2">Lipoprotein</fullName>
    </submittedName>
</protein>
<evidence type="ECO:0000313" key="2">
    <source>
        <dbReference type="EMBL" id="GEA50016.1"/>
    </source>
</evidence>
<dbReference type="Gene3D" id="3.90.1530.10">
    <property type="entry name" value="Conserved hypothetical protein from pyrococcus furiosus pfu- 392566-001, ParB domain"/>
    <property type="match status" value="1"/>
</dbReference>
<dbReference type="EMBL" id="BJLF01000003">
    <property type="protein sequence ID" value="GEA50016.1"/>
    <property type="molecule type" value="Genomic_DNA"/>
</dbReference>
<name>A0A4Y3HSF8_9VIBR</name>
<proteinExistence type="predicted"/>
<gene>
    <name evidence="2" type="ORF">VIN01S_08200</name>
</gene>
<reference evidence="2 3" key="1">
    <citation type="submission" date="2019-06" db="EMBL/GenBank/DDBJ databases">
        <title>Whole genome shotgun sequence of Vibrio inusitatus NBRC 102082.</title>
        <authorList>
            <person name="Hosoyama A."/>
            <person name="Uohara A."/>
            <person name="Ohji S."/>
            <person name="Ichikawa N."/>
        </authorList>
    </citation>
    <scope>NUCLEOTIDE SEQUENCE [LARGE SCALE GENOMIC DNA]</scope>
    <source>
        <strain evidence="2 3">NBRC 102082</strain>
    </source>
</reference>
<keyword evidence="2" id="KW-0449">Lipoprotein</keyword>
<keyword evidence="1" id="KW-0732">Signal</keyword>
<sequence>MNCLNKSLIALATMIGATSVWAQDLASVKAGDVYQVTLSELKPTQPSVGYDQIYYKLGRYQHDVKKQFDEICEANGQKGLASFDDSSEPSNPESFVCEQSVGEKRKDMKTIVLAPNNEIYLTDGHHTFNTFWHMSGGGSDFKVHVIVDKDYRHLENMQAFWSELEADKNAWLFDLNNKAITHDELPLQMGITNFANDPYRALMYYSRDVSWNKPKQPVPFLEFYWAKELKPVFDLNQYDLTTEQGYMKAVKEAGEVILSLDTENLGGSGLSAKSMGQFDNFDEKSFQKMTRKTSKLDYMLGYKQAL</sequence>
<dbReference type="InterPro" id="IPR036086">
    <property type="entry name" value="ParB/Sulfiredoxin_sf"/>
</dbReference>
<evidence type="ECO:0000313" key="3">
    <source>
        <dbReference type="Proteomes" id="UP000318717"/>
    </source>
</evidence>
<feature type="signal peptide" evidence="1">
    <location>
        <begin position="1"/>
        <end position="22"/>
    </location>
</feature>
<evidence type="ECO:0000256" key="1">
    <source>
        <dbReference type="SAM" id="SignalP"/>
    </source>
</evidence>
<comment type="caution">
    <text evidence="2">The sequence shown here is derived from an EMBL/GenBank/DDBJ whole genome shotgun (WGS) entry which is preliminary data.</text>
</comment>